<evidence type="ECO:0000256" key="10">
    <source>
        <dbReference type="RuleBase" id="RU363075"/>
    </source>
</evidence>
<feature type="transmembrane region" description="Helical" evidence="10">
    <location>
        <begin position="424"/>
        <end position="445"/>
    </location>
</feature>
<feature type="transmembrane region" description="Helical" evidence="10">
    <location>
        <begin position="400"/>
        <end position="417"/>
    </location>
</feature>
<dbReference type="PANTHER" id="PTHR22760">
    <property type="entry name" value="GLYCOSYLTRANSFERASE"/>
    <property type="match status" value="1"/>
</dbReference>
<comment type="pathway">
    <text evidence="2">Protein modification; protein glycosylation.</text>
</comment>
<keyword evidence="8 10" id="KW-1133">Transmembrane helix</keyword>
<keyword evidence="5 12" id="KW-0808">Transferase</keyword>
<name>G0TWD6_TRYVY</name>
<dbReference type="GO" id="GO:0006487">
    <property type="term" value="P:protein N-linked glycosylation"/>
    <property type="evidence" value="ECO:0007669"/>
    <property type="project" value="TreeGrafter"/>
</dbReference>
<feature type="transmembrane region" description="Helical" evidence="10">
    <location>
        <begin position="107"/>
        <end position="132"/>
    </location>
</feature>
<dbReference type="VEuPathDB" id="TriTrypDB:TvY486_0600650"/>
<dbReference type="GO" id="GO:0005789">
    <property type="term" value="C:endoplasmic reticulum membrane"/>
    <property type="evidence" value="ECO:0007669"/>
    <property type="project" value="UniProtKB-SubCell"/>
</dbReference>
<organism evidence="12">
    <name type="scientific">Trypanosoma vivax (strain Y486)</name>
    <dbReference type="NCBI Taxonomy" id="1055687"/>
    <lineage>
        <taxon>Eukaryota</taxon>
        <taxon>Discoba</taxon>
        <taxon>Euglenozoa</taxon>
        <taxon>Kinetoplastea</taxon>
        <taxon>Metakinetoplastina</taxon>
        <taxon>Trypanosomatida</taxon>
        <taxon>Trypanosomatidae</taxon>
        <taxon>Trypanosoma</taxon>
        <taxon>Duttonella</taxon>
    </lineage>
</organism>
<evidence type="ECO:0000313" key="12">
    <source>
        <dbReference type="EMBL" id="CCC48274.1"/>
    </source>
</evidence>
<evidence type="ECO:0000256" key="11">
    <source>
        <dbReference type="SAM" id="SignalP"/>
    </source>
</evidence>
<evidence type="ECO:0000256" key="5">
    <source>
        <dbReference type="ARBA" id="ARBA00022679"/>
    </source>
</evidence>
<feature type="transmembrane region" description="Helical" evidence="10">
    <location>
        <begin position="197"/>
        <end position="222"/>
    </location>
</feature>
<evidence type="ECO:0000256" key="2">
    <source>
        <dbReference type="ARBA" id="ARBA00004922"/>
    </source>
</evidence>
<comment type="subcellular location">
    <subcellularLocation>
        <location evidence="1 10">Endoplasmic reticulum membrane</location>
        <topology evidence="1 10">Multi-pass membrane protein</topology>
    </subcellularLocation>
</comment>
<reference evidence="12" key="1">
    <citation type="journal article" date="2012" name="Proc. Natl. Acad. Sci. U.S.A.">
        <title>Antigenic diversity is generated by distinct evolutionary mechanisms in African trypanosome species.</title>
        <authorList>
            <person name="Jackson A.P."/>
            <person name="Berry A."/>
            <person name="Aslett M."/>
            <person name="Allison H.C."/>
            <person name="Burton P."/>
            <person name="Vavrova-Anderson J."/>
            <person name="Brown R."/>
            <person name="Browne H."/>
            <person name="Corton N."/>
            <person name="Hauser H."/>
            <person name="Gamble J."/>
            <person name="Gilderthorp R."/>
            <person name="Marcello L."/>
            <person name="McQuillan J."/>
            <person name="Otto T.D."/>
            <person name="Quail M.A."/>
            <person name="Sanders M.J."/>
            <person name="van Tonder A."/>
            <person name="Ginger M.L."/>
            <person name="Field M.C."/>
            <person name="Barry J.D."/>
            <person name="Hertz-Fowler C."/>
            <person name="Berriman M."/>
        </authorList>
    </citation>
    <scope>NUCLEOTIDE SEQUENCE</scope>
    <source>
        <strain evidence="12">Y486</strain>
    </source>
</reference>
<dbReference type="GO" id="GO:0000026">
    <property type="term" value="F:alpha-1,2-mannosyltransferase activity"/>
    <property type="evidence" value="ECO:0007669"/>
    <property type="project" value="TreeGrafter"/>
</dbReference>
<feature type="transmembrane region" description="Helical" evidence="10">
    <location>
        <begin position="499"/>
        <end position="518"/>
    </location>
</feature>
<sequence>MPVHLAVMLASAAVLLLVLSHVFAARFLPIADCDETFNFLEPIHFVLFGSGMQTWENCRRYALRSWLFVWLYAGPALFFNYFASSADINGNKGTENLSKFRNADTFFFIRTYSGIVAVLADLFLVHSVYSTFNSRAGLVLLILLSVNYPTTHAAVSVLPTSFAMINFTVALGCWLHTSRGCDTLKCSLHSSGRKRQLAVFGVVFSVTFAALAGWPFAALVALPMALDLLLRYPISSTLSLTVSLILIVPASVFLDSFYYNYCSSKAVDVVYAIAEAARSALVGNGIESSGVTWSMWNLVRYNVLMGNDGRGSELFGVEPWSFFFRNLLLNAQIMFIACLAAPIVLVLNPMPTKVCVNEGGRSVDHVRHGRVGGAGRTKWREFLKPAPLTPVGPSRSQWRALLYISPFFLWFIFWLGIPHKEERFMSPAFPFLALAAAFSITQMFFGSKPLSGALTNGCSGAVLEKNPIAKSSAKCRSSDRNSVRKPSKLVSYRIVSRHLGALQIGCFLLIAFSVLSVMRGLAVYRFYSGPQEVLYDNYALLEELAQRKASNTTLHMDAEGQVRSLSVKGSGSVPYTLCVGREWYRFPSSFFLHPRLVRLAFIRSPLNEASLPLPFTYGNPGASCKCGADGVNDLNKAIPEQYVSAEADCDSVLDSLGLEDVLAPVEYPRDAFKHKISGSTERFLIDVSRTPMLCRILYYPMGISDRCVVWRRVSILGKEPVTGNVNV</sequence>
<dbReference type="EC" id="2.4.1.-" evidence="10"/>
<feature type="transmembrane region" description="Helical" evidence="10">
    <location>
        <begin position="67"/>
        <end position="86"/>
    </location>
</feature>
<feature type="transmembrane region" description="Helical" evidence="10">
    <location>
        <begin position="234"/>
        <end position="254"/>
    </location>
</feature>
<evidence type="ECO:0000256" key="1">
    <source>
        <dbReference type="ARBA" id="ARBA00004477"/>
    </source>
</evidence>
<dbReference type="UniPathway" id="UPA00378"/>
<keyword evidence="7 10" id="KW-0256">Endoplasmic reticulum</keyword>
<gene>
    <name evidence="12" type="ORF">TVY486_0600650</name>
</gene>
<comment type="similarity">
    <text evidence="3 10">Belongs to the glycosyltransferase 22 family.</text>
</comment>
<dbReference type="Pfam" id="PF03901">
    <property type="entry name" value="Glyco_transf_22"/>
    <property type="match status" value="1"/>
</dbReference>
<evidence type="ECO:0000256" key="7">
    <source>
        <dbReference type="ARBA" id="ARBA00022824"/>
    </source>
</evidence>
<dbReference type="PANTHER" id="PTHR22760:SF2">
    <property type="entry name" value="ALPHA-1,2-MANNOSYLTRANSFERASE ALG9"/>
    <property type="match status" value="1"/>
</dbReference>
<feature type="transmembrane region" description="Helical" evidence="10">
    <location>
        <begin position="152"/>
        <end position="176"/>
    </location>
</feature>
<feature type="transmembrane region" description="Helical" evidence="10">
    <location>
        <begin position="327"/>
        <end position="347"/>
    </location>
</feature>
<dbReference type="EMBL" id="HE573022">
    <property type="protein sequence ID" value="CCC48274.1"/>
    <property type="molecule type" value="Genomic_DNA"/>
</dbReference>
<protein>
    <recommendedName>
        <fullName evidence="10">Mannosyltransferase</fullName>
        <ecNumber evidence="10">2.4.1.-</ecNumber>
    </recommendedName>
</protein>
<keyword evidence="4 10" id="KW-0328">Glycosyltransferase</keyword>
<evidence type="ECO:0000256" key="6">
    <source>
        <dbReference type="ARBA" id="ARBA00022692"/>
    </source>
</evidence>
<feature type="chain" id="PRO_5003410153" description="Mannosyltransferase" evidence="11">
    <location>
        <begin position="25"/>
        <end position="727"/>
    </location>
</feature>
<keyword evidence="6 10" id="KW-0812">Transmembrane</keyword>
<keyword evidence="11" id="KW-0732">Signal</keyword>
<evidence type="ECO:0000256" key="8">
    <source>
        <dbReference type="ARBA" id="ARBA00022989"/>
    </source>
</evidence>
<evidence type="ECO:0000256" key="4">
    <source>
        <dbReference type="ARBA" id="ARBA00022676"/>
    </source>
</evidence>
<proteinExistence type="inferred from homology"/>
<accession>G0TWD6</accession>
<feature type="signal peptide" evidence="11">
    <location>
        <begin position="1"/>
        <end position="24"/>
    </location>
</feature>
<evidence type="ECO:0000256" key="9">
    <source>
        <dbReference type="ARBA" id="ARBA00023136"/>
    </source>
</evidence>
<keyword evidence="9 10" id="KW-0472">Membrane</keyword>
<dbReference type="AlphaFoldDB" id="G0TWD6"/>
<evidence type="ECO:0000256" key="3">
    <source>
        <dbReference type="ARBA" id="ARBA00007063"/>
    </source>
</evidence>
<dbReference type="InterPro" id="IPR005599">
    <property type="entry name" value="GPI_mannosylTrfase"/>
</dbReference>